<keyword evidence="2" id="KW-1185">Reference proteome</keyword>
<evidence type="ECO:0000313" key="2">
    <source>
        <dbReference type="Proteomes" id="UP001056978"/>
    </source>
</evidence>
<dbReference type="Proteomes" id="UP001056978">
    <property type="component" value="Chromosome 5"/>
</dbReference>
<proteinExistence type="predicted"/>
<sequence length="248" mass="29532">MEQKNKLLFCIKIATFIFLSWVCHFSNDVKKFNIFLDESYKLPTKLGTRTYRLLTKYKRNRDSDVVFLKEKIPANEKYKGKDTFRSEGLTRGSNKTCKSTPHNSVYYETYRKNKSCVCTRRDSYIGKRIFDKIYYKNSVRCATNSDFKILKRCILNKLHILPAFSLLFLPFVIVQLASIRYNESTKFIKFITSDEWNLAINVICIILTFIFILTTIYVFRKVEKYNKMLHIKSRMNNRNYCSYPRVGF</sequence>
<name>A0ACB9YD58_PLABR</name>
<accession>A0ACB9YD58</accession>
<dbReference type="EMBL" id="CM043773">
    <property type="protein sequence ID" value="KAI4840211.1"/>
    <property type="molecule type" value="Genomic_DNA"/>
</dbReference>
<reference evidence="1" key="1">
    <citation type="submission" date="2022-06" db="EMBL/GenBank/DDBJ databases">
        <title>The First Complete Genome of the Simian Malaria Parasite Plasmodium brasilianum.</title>
        <authorList>
            <person name="Bajic M."/>
            <person name="Ravishankar S."/>
        </authorList>
    </citation>
    <scope>NUCLEOTIDE SEQUENCE</scope>
    <source>
        <strain evidence="1">Bolivian I</strain>
    </source>
</reference>
<organism evidence="1 2">
    <name type="scientific">Plasmodium brasilianum</name>
    <dbReference type="NCBI Taxonomy" id="5824"/>
    <lineage>
        <taxon>Eukaryota</taxon>
        <taxon>Sar</taxon>
        <taxon>Alveolata</taxon>
        <taxon>Apicomplexa</taxon>
        <taxon>Aconoidasida</taxon>
        <taxon>Haemosporida</taxon>
        <taxon>Plasmodiidae</taxon>
        <taxon>Plasmodium</taxon>
        <taxon>Plasmodium (Plasmodium)</taxon>
    </lineage>
</organism>
<gene>
    <name evidence="1" type="ORF">MKS88_001569</name>
</gene>
<comment type="caution">
    <text evidence="1">The sequence shown here is derived from an EMBL/GenBank/DDBJ whole genome shotgun (WGS) entry which is preliminary data.</text>
</comment>
<evidence type="ECO:0000313" key="1">
    <source>
        <dbReference type="EMBL" id="KAI4840211.1"/>
    </source>
</evidence>
<protein>
    <submittedName>
        <fullName evidence="1">Uncharacterized protein</fullName>
    </submittedName>
</protein>